<accession>A0A8E4IMG1</accession>
<name>A0A8E4IMG1_ESCFE</name>
<organism evidence="1 2">
    <name type="scientific">Escherichia fergusonii</name>
    <dbReference type="NCBI Taxonomy" id="564"/>
    <lineage>
        <taxon>Bacteria</taxon>
        <taxon>Pseudomonadati</taxon>
        <taxon>Pseudomonadota</taxon>
        <taxon>Gammaproteobacteria</taxon>
        <taxon>Enterobacterales</taxon>
        <taxon>Enterobacteriaceae</taxon>
        <taxon>Escherichia</taxon>
    </lineage>
</organism>
<proteinExistence type="predicted"/>
<protein>
    <submittedName>
        <fullName evidence="1">Uncharacterized protein</fullName>
    </submittedName>
</protein>
<dbReference type="Proteomes" id="UP000510927">
    <property type="component" value="Chromosome"/>
</dbReference>
<sequence length="82" mass="8889">MMKHHQVGTLEREHHIRADTDVRGGGYRGESGLYRCDAGKCLKGSVQAVPFTGCGGLPPVMFRPGAWIACLCANGAWHRPVI</sequence>
<dbReference type="RefSeq" id="WP_181202801.1">
    <property type="nucleotide sequence ID" value="NZ_AP028827.1"/>
</dbReference>
<evidence type="ECO:0000313" key="1">
    <source>
        <dbReference type="EMBL" id="QLN01587.1"/>
    </source>
</evidence>
<gene>
    <name evidence="1" type="ORF">HVY52_17960</name>
</gene>
<dbReference type="EMBL" id="CP055675">
    <property type="protein sequence ID" value="QLN01587.1"/>
    <property type="molecule type" value="Genomic_DNA"/>
</dbReference>
<evidence type="ECO:0000313" key="2">
    <source>
        <dbReference type="Proteomes" id="UP000510927"/>
    </source>
</evidence>
<dbReference type="AlphaFoldDB" id="A0A8E4IMG1"/>
<reference evidence="1 2" key="1">
    <citation type="submission" date="2020-06" db="EMBL/GenBank/DDBJ databases">
        <title>REHAB project genomes.</title>
        <authorList>
            <person name="Shaw L.P."/>
        </authorList>
    </citation>
    <scope>NUCLEOTIDE SEQUENCE [LARGE SCALE GENOMIC DNA]</scope>
    <source>
        <strain evidence="1 2">RHB28-C13</strain>
    </source>
</reference>